<feature type="domain" description="Acyltransferase 3" evidence="1">
    <location>
        <begin position="100"/>
        <end position="514"/>
    </location>
</feature>
<evidence type="ECO:0000313" key="2">
    <source>
        <dbReference type="EMBL" id="TDZ26954.1"/>
    </source>
</evidence>
<keyword evidence="3" id="KW-1185">Reference proteome</keyword>
<organism evidence="2 3">
    <name type="scientific">Colletotrichum orbiculare (strain 104-T / ATCC 96160 / CBS 514.97 / LARS 414 / MAFF 240422)</name>
    <name type="common">Cucumber anthracnose fungus</name>
    <name type="synonym">Colletotrichum lagenarium</name>
    <dbReference type="NCBI Taxonomy" id="1213857"/>
    <lineage>
        <taxon>Eukaryota</taxon>
        <taxon>Fungi</taxon>
        <taxon>Dikarya</taxon>
        <taxon>Ascomycota</taxon>
        <taxon>Pezizomycotina</taxon>
        <taxon>Sordariomycetes</taxon>
        <taxon>Hypocreomycetidae</taxon>
        <taxon>Glomerellales</taxon>
        <taxon>Glomerellaceae</taxon>
        <taxon>Colletotrichum</taxon>
        <taxon>Colletotrichum orbiculare species complex</taxon>
    </lineage>
</organism>
<dbReference type="PANTHER" id="PTHR23028">
    <property type="entry name" value="ACETYLTRANSFERASE"/>
    <property type="match status" value="1"/>
</dbReference>
<dbReference type="Proteomes" id="UP000014480">
    <property type="component" value="Unassembled WGS sequence"/>
</dbReference>
<dbReference type="InterPro" id="IPR002656">
    <property type="entry name" value="Acyl_transf_3_dom"/>
</dbReference>
<sequence length="546" mass="61206">MMQSRSVGLDPMYGPIAVVDDVEQASFSTEQYEKEEEEEKPFAEHMSVISEDDDLYIKPIPPRPLPPWIKYPKIVLDGLLPSFFHNQDPNTPVKPLHPTAYLDGIRGVAAFLVVLHHWSLLTFTLRIHKGYGSDAAPLLIQLPGIRLLVSGFWAVCVFFVVSGFSLSHKPLKLLGQGKRTDFAVAAASSAFRRYIRIFLPPITTTFIIACLAHFGCFEAQTRPPTGPQLKPPRGATWDAQLRHWSAQTLAFADPLSRNLRRGNMYVYDPVLWTIPVEFDCSLVVFLTHLAFSRLRVRVRLFFHAALVCYALYTVRWEYFLFLGGLLCADLHFFLKPASDEEHGPTSWDTLPLFSAARRHGATALFEKAASATSSCVRKLRQVAPLLSFALAIWLLSYPKQGDDAPITPGYRTLAALAPSQYGRHGDLLWIPLGAVLLVFTVDRSPRLQRIFTARWTQYLGRVSFAVYLVHNCMLWLVGWHLVRFFTAFTGAGTDEEYVLGVLLATCVLVPLIVCVADLAQRWIDARAVRFAAWVESKLIGDVGSSG</sequence>
<dbReference type="EMBL" id="AMCV02000001">
    <property type="protein sequence ID" value="TDZ26954.1"/>
    <property type="molecule type" value="Genomic_DNA"/>
</dbReference>
<dbReference type="PANTHER" id="PTHR23028:SF134">
    <property type="entry name" value="PUTATIVE (AFU_ORTHOLOGUE AFUA_4G08520)-RELATED"/>
    <property type="match status" value="1"/>
</dbReference>
<dbReference type="AlphaFoldDB" id="N4W4G2"/>
<comment type="caution">
    <text evidence="2">The sequence shown here is derived from an EMBL/GenBank/DDBJ whole genome shotgun (WGS) entry which is preliminary data.</text>
</comment>
<dbReference type="OrthoDB" id="5819582at2759"/>
<dbReference type="HOGENOM" id="CLU_005679_13_5_1"/>
<dbReference type="STRING" id="1213857.N4W4G2"/>
<reference evidence="3" key="1">
    <citation type="journal article" date="2013" name="New Phytol.">
        <title>Comparative genomic and transcriptomic analyses reveal the hemibiotrophic stage shift of Colletotrichum fungi.</title>
        <authorList>
            <person name="Gan P."/>
            <person name="Ikeda K."/>
            <person name="Irieda H."/>
            <person name="Narusaka M."/>
            <person name="O'Connell R.J."/>
            <person name="Narusaka Y."/>
            <person name="Takano Y."/>
            <person name="Kubo Y."/>
            <person name="Shirasu K."/>
        </authorList>
    </citation>
    <scope>NUCLEOTIDE SEQUENCE [LARGE SCALE GENOMIC DNA]</scope>
    <source>
        <strain evidence="3">104-T / ATCC 96160 / CBS 514.97 / LARS 414 / MAFF 240422</strain>
    </source>
</reference>
<protein>
    <recommendedName>
        <fullName evidence="1">Acyltransferase 3 domain-containing protein</fullName>
    </recommendedName>
</protein>
<dbReference type="InterPro" id="IPR050879">
    <property type="entry name" value="Acyltransferase_3"/>
</dbReference>
<evidence type="ECO:0000313" key="3">
    <source>
        <dbReference type="Proteomes" id="UP000014480"/>
    </source>
</evidence>
<proteinExistence type="predicted"/>
<dbReference type="Pfam" id="PF01757">
    <property type="entry name" value="Acyl_transf_3"/>
    <property type="match status" value="1"/>
</dbReference>
<dbReference type="eggNOG" id="ENOG502RYMZ">
    <property type="taxonomic scope" value="Eukaryota"/>
</dbReference>
<dbReference type="GO" id="GO:0016747">
    <property type="term" value="F:acyltransferase activity, transferring groups other than amino-acyl groups"/>
    <property type="evidence" value="ECO:0007669"/>
    <property type="project" value="InterPro"/>
</dbReference>
<evidence type="ECO:0000259" key="1">
    <source>
        <dbReference type="Pfam" id="PF01757"/>
    </source>
</evidence>
<name>N4W4G2_COLOR</name>
<reference evidence="3" key="2">
    <citation type="journal article" date="2019" name="Mol. Plant Microbe Interact.">
        <title>Genome sequence resources for four phytopathogenic fungi from the Colletotrichum orbiculare species complex.</title>
        <authorList>
            <person name="Gan P."/>
            <person name="Tsushima A."/>
            <person name="Narusaka M."/>
            <person name="Narusaka Y."/>
            <person name="Takano Y."/>
            <person name="Kubo Y."/>
            <person name="Shirasu K."/>
        </authorList>
    </citation>
    <scope>GENOME REANNOTATION</scope>
    <source>
        <strain evidence="3">104-T / ATCC 96160 / CBS 514.97 / LARS 414 / MAFF 240422</strain>
    </source>
</reference>
<gene>
    <name evidence="2" type="ORF">Cob_v000681</name>
</gene>
<accession>N4W4G2</accession>